<dbReference type="Pfam" id="PF08774">
    <property type="entry name" value="VRR_NUC"/>
    <property type="match status" value="1"/>
</dbReference>
<dbReference type="InterPro" id="IPR014883">
    <property type="entry name" value="VRR_NUC"/>
</dbReference>
<comment type="caution">
    <text evidence="5">The sequence shown here is derived from an EMBL/GenBank/DDBJ whole genome shotgun (WGS) entry which is preliminary data.</text>
</comment>
<dbReference type="SMART" id="SM00990">
    <property type="entry name" value="VRR_NUC"/>
    <property type="match status" value="1"/>
</dbReference>
<dbReference type="InterPro" id="IPR011856">
    <property type="entry name" value="tRNA_endonuc-like_dom_sf"/>
</dbReference>
<proteinExistence type="predicted"/>
<evidence type="ECO:0000313" key="6">
    <source>
        <dbReference type="Proteomes" id="UP000466864"/>
    </source>
</evidence>
<dbReference type="EMBL" id="VUMV01000002">
    <property type="protein sequence ID" value="MST81535.1"/>
    <property type="molecule type" value="Genomic_DNA"/>
</dbReference>
<keyword evidence="2" id="KW-0540">Nuclease</keyword>
<evidence type="ECO:0000259" key="4">
    <source>
        <dbReference type="SMART" id="SM00990"/>
    </source>
</evidence>
<reference evidence="5 6" key="1">
    <citation type="submission" date="2019-08" db="EMBL/GenBank/DDBJ databases">
        <title>In-depth cultivation of the pig gut microbiome towards novel bacterial diversity and tailored functional studies.</title>
        <authorList>
            <person name="Wylensek D."/>
            <person name="Hitch T.C.A."/>
            <person name="Clavel T."/>
        </authorList>
    </citation>
    <scope>NUCLEOTIDE SEQUENCE [LARGE SCALE GENOMIC DNA]</scope>
    <source>
        <strain evidence="5 6">Oil+RF-744-WCA-WT-13</strain>
    </source>
</reference>
<organism evidence="5 6">
    <name type="scientific">Bilifractor porci</name>
    <dbReference type="NCBI Taxonomy" id="2606636"/>
    <lineage>
        <taxon>Bacteria</taxon>
        <taxon>Bacillati</taxon>
        <taxon>Bacillota</taxon>
        <taxon>Clostridia</taxon>
        <taxon>Lachnospirales</taxon>
        <taxon>Lachnospiraceae</taxon>
        <taxon>Bilifractor</taxon>
    </lineage>
</organism>
<evidence type="ECO:0000256" key="3">
    <source>
        <dbReference type="ARBA" id="ARBA00022801"/>
    </source>
</evidence>
<gene>
    <name evidence="5" type="ORF">FYJ60_04325</name>
</gene>
<dbReference type="AlphaFoldDB" id="A0A7X2TNH4"/>
<keyword evidence="3" id="KW-0378">Hydrolase</keyword>
<dbReference type="GO" id="GO:0003676">
    <property type="term" value="F:nucleic acid binding"/>
    <property type="evidence" value="ECO:0007669"/>
    <property type="project" value="InterPro"/>
</dbReference>
<protein>
    <submittedName>
        <fullName evidence="5">VRR-NUC domain-containing protein</fullName>
    </submittedName>
</protein>
<name>A0A7X2TNH4_9FIRM</name>
<evidence type="ECO:0000256" key="2">
    <source>
        <dbReference type="ARBA" id="ARBA00022722"/>
    </source>
</evidence>
<sequence length="96" mass="11036">MAAEKNFENRVKAYLKSKGVWYIKYWGGARFTKSGIPDLLACVNGKFVAIELKAPNGKPSELQLYTIEQIKKAGGKAFVLYPKDFNKFKEWMEHEM</sequence>
<feature type="domain" description="VRR-NUC" evidence="4">
    <location>
        <begin position="1"/>
        <end position="84"/>
    </location>
</feature>
<comment type="cofactor">
    <cofactor evidence="1">
        <name>Mg(2+)</name>
        <dbReference type="ChEBI" id="CHEBI:18420"/>
    </cofactor>
</comment>
<keyword evidence="6" id="KW-1185">Reference proteome</keyword>
<evidence type="ECO:0000313" key="5">
    <source>
        <dbReference type="EMBL" id="MST81535.1"/>
    </source>
</evidence>
<dbReference type="Gene3D" id="3.40.1350.10">
    <property type="match status" value="1"/>
</dbReference>
<dbReference type="Proteomes" id="UP000466864">
    <property type="component" value="Unassembled WGS sequence"/>
</dbReference>
<dbReference type="RefSeq" id="WP_154457335.1">
    <property type="nucleotide sequence ID" value="NZ_VUMV01000002.1"/>
</dbReference>
<dbReference type="GO" id="GO:0004518">
    <property type="term" value="F:nuclease activity"/>
    <property type="evidence" value="ECO:0007669"/>
    <property type="project" value="UniProtKB-KW"/>
</dbReference>
<dbReference type="InterPro" id="IPR011335">
    <property type="entry name" value="Restrct_endonuc-II-like"/>
</dbReference>
<dbReference type="SUPFAM" id="SSF52980">
    <property type="entry name" value="Restriction endonuclease-like"/>
    <property type="match status" value="1"/>
</dbReference>
<accession>A0A7X2TNH4</accession>
<evidence type="ECO:0000256" key="1">
    <source>
        <dbReference type="ARBA" id="ARBA00001946"/>
    </source>
</evidence>
<dbReference type="GO" id="GO:0016788">
    <property type="term" value="F:hydrolase activity, acting on ester bonds"/>
    <property type="evidence" value="ECO:0007669"/>
    <property type="project" value="InterPro"/>
</dbReference>